<evidence type="ECO:0000259" key="3">
    <source>
        <dbReference type="SMART" id="SM00382"/>
    </source>
</evidence>
<dbReference type="Pfam" id="PF19568">
    <property type="entry name" value="Spore_III_AA"/>
    <property type="match status" value="1"/>
</dbReference>
<name>A0ABD3PLH0_9STRA</name>
<proteinExistence type="predicted"/>
<evidence type="ECO:0000256" key="1">
    <source>
        <dbReference type="ARBA" id="ARBA00022741"/>
    </source>
</evidence>
<dbReference type="InterPro" id="IPR045735">
    <property type="entry name" value="Spore_III_AA_AAA+_ATPase"/>
</dbReference>
<evidence type="ECO:0000256" key="2">
    <source>
        <dbReference type="ARBA" id="ARBA00022840"/>
    </source>
</evidence>
<dbReference type="SMART" id="SM00382">
    <property type="entry name" value="AAA"/>
    <property type="match status" value="1"/>
</dbReference>
<protein>
    <recommendedName>
        <fullName evidence="3">AAA+ ATPase domain-containing protein</fullName>
    </recommendedName>
</protein>
<dbReference type="Proteomes" id="UP001530315">
    <property type="component" value="Unassembled WGS sequence"/>
</dbReference>
<evidence type="ECO:0000313" key="5">
    <source>
        <dbReference type="Proteomes" id="UP001530315"/>
    </source>
</evidence>
<dbReference type="CDD" id="cd00009">
    <property type="entry name" value="AAA"/>
    <property type="match status" value="1"/>
</dbReference>
<dbReference type="EMBL" id="JALLAZ020000740">
    <property type="protein sequence ID" value="KAL3788151.1"/>
    <property type="molecule type" value="Genomic_DNA"/>
</dbReference>
<dbReference type="Gene3D" id="3.40.50.300">
    <property type="entry name" value="P-loop containing nucleotide triphosphate hydrolases"/>
    <property type="match status" value="1"/>
</dbReference>
<keyword evidence="5" id="KW-1185">Reference proteome</keyword>
<accession>A0ABD3PLH0</accession>
<reference evidence="4 5" key="1">
    <citation type="submission" date="2024-10" db="EMBL/GenBank/DDBJ databases">
        <title>Updated reference genomes for cyclostephanoid diatoms.</title>
        <authorList>
            <person name="Roberts W.R."/>
            <person name="Alverson A.J."/>
        </authorList>
    </citation>
    <scope>NUCLEOTIDE SEQUENCE [LARGE SCALE GENOMIC DNA]</scope>
    <source>
        <strain evidence="4 5">AJA276-08</strain>
    </source>
</reference>
<dbReference type="PANTHER" id="PTHR20953:SF3">
    <property type="entry name" value="P-LOOP CONTAINING NUCLEOSIDE TRIPHOSPHATE HYDROLASES SUPERFAMILY PROTEIN"/>
    <property type="match status" value="1"/>
</dbReference>
<keyword evidence="2" id="KW-0067">ATP-binding</keyword>
<dbReference type="GO" id="GO:0005524">
    <property type="term" value="F:ATP binding"/>
    <property type="evidence" value="ECO:0007669"/>
    <property type="project" value="UniProtKB-KW"/>
</dbReference>
<keyword evidence="1" id="KW-0547">Nucleotide-binding</keyword>
<feature type="domain" description="AAA+ ATPase" evidence="3">
    <location>
        <begin position="183"/>
        <end position="357"/>
    </location>
</feature>
<comment type="caution">
    <text evidence="4">The sequence shown here is derived from an EMBL/GenBank/DDBJ whole genome shotgun (WGS) entry which is preliminary data.</text>
</comment>
<dbReference type="SUPFAM" id="SSF52540">
    <property type="entry name" value="P-loop containing nucleoside triphosphate hydrolases"/>
    <property type="match status" value="1"/>
</dbReference>
<dbReference type="AlphaFoldDB" id="A0ABD3PLH0"/>
<dbReference type="InterPro" id="IPR027417">
    <property type="entry name" value="P-loop_NTPase"/>
</dbReference>
<sequence>MISKKHLRKVALQKTNVAKVSSDESSSFSLVGETSVRVQNCADIVEKLMSYVGGHFKATVVHQDSFTLLRILPMRWSDALEAIGMDHVSDISLDLGRRPYCWHNYQRKYLCENTNDFVEDRDIHEIATSLHEFGDDNRAGIDGQLHRISCIRNNANKIIGLTIRVGRYIEGNSDMIRDLLEEKDKSILILGEPGSGKTTIVRDVAKTLSLKDNVFIVDTSNEIAGNGNIPHSCVGDSRRMMVKSLSSQANTMIECVQNHTPTVMIIDEIGRTKEVEAAQTSKNRGVRMIASAHGDLRSLIKNKDIRGLIGGINTVTLGDAEAKIAQKKNGSKAIDKQLTARAAAPIFDVIIEVKRDRLNEWHIIPNAAKAVDDILSGEKYEVQKRMRCVNTGSIFVERVQN</sequence>
<gene>
    <name evidence="4" type="ORF">ACHAW5_006599</name>
</gene>
<organism evidence="4 5">
    <name type="scientific">Stephanodiscus triporus</name>
    <dbReference type="NCBI Taxonomy" id="2934178"/>
    <lineage>
        <taxon>Eukaryota</taxon>
        <taxon>Sar</taxon>
        <taxon>Stramenopiles</taxon>
        <taxon>Ochrophyta</taxon>
        <taxon>Bacillariophyta</taxon>
        <taxon>Coscinodiscophyceae</taxon>
        <taxon>Thalassiosirophycidae</taxon>
        <taxon>Stephanodiscales</taxon>
        <taxon>Stephanodiscaceae</taxon>
        <taxon>Stephanodiscus</taxon>
    </lineage>
</organism>
<evidence type="ECO:0000313" key="4">
    <source>
        <dbReference type="EMBL" id="KAL3788151.1"/>
    </source>
</evidence>
<dbReference type="InterPro" id="IPR003593">
    <property type="entry name" value="AAA+_ATPase"/>
</dbReference>
<dbReference type="PANTHER" id="PTHR20953">
    <property type="entry name" value="KINASE-RELATED"/>
    <property type="match status" value="1"/>
</dbReference>